<dbReference type="Proteomes" id="UP001500909">
    <property type="component" value="Unassembled WGS sequence"/>
</dbReference>
<reference evidence="2" key="1">
    <citation type="journal article" date="2019" name="Int. J. Syst. Evol. Microbiol.">
        <title>The Global Catalogue of Microorganisms (GCM) 10K type strain sequencing project: providing services to taxonomists for standard genome sequencing and annotation.</title>
        <authorList>
            <consortium name="The Broad Institute Genomics Platform"/>
            <consortium name="The Broad Institute Genome Sequencing Center for Infectious Disease"/>
            <person name="Wu L."/>
            <person name="Ma J."/>
        </authorList>
    </citation>
    <scope>NUCLEOTIDE SEQUENCE [LARGE SCALE GENOMIC DNA]</scope>
    <source>
        <strain evidence="2">JCM 4805</strain>
    </source>
</reference>
<accession>A0ABP3L7D2</accession>
<dbReference type="EMBL" id="BAAABY010000054">
    <property type="protein sequence ID" value="GAA0494813.1"/>
    <property type="molecule type" value="Genomic_DNA"/>
</dbReference>
<name>A0ABP3L7D2_9ACTN</name>
<gene>
    <name evidence="1" type="ORF">GCM10010361_70220</name>
</gene>
<evidence type="ECO:0000313" key="1">
    <source>
        <dbReference type="EMBL" id="GAA0494813.1"/>
    </source>
</evidence>
<sequence length="78" mass="8727">MADFGFECRERLWFSDTKASISLPVAKLVEAFGVHWKLSLCRHPECPRSLEERGVVGRCAETYPLVDAGTGSCHAMNR</sequence>
<protein>
    <submittedName>
        <fullName evidence="1">Uncharacterized protein</fullName>
    </submittedName>
</protein>
<organism evidence="1 2">
    <name type="scientific">Streptomyces olivaceiscleroticus</name>
    <dbReference type="NCBI Taxonomy" id="68245"/>
    <lineage>
        <taxon>Bacteria</taxon>
        <taxon>Bacillati</taxon>
        <taxon>Actinomycetota</taxon>
        <taxon>Actinomycetes</taxon>
        <taxon>Kitasatosporales</taxon>
        <taxon>Streptomycetaceae</taxon>
        <taxon>Streptomyces</taxon>
    </lineage>
</organism>
<comment type="caution">
    <text evidence="1">The sequence shown here is derived from an EMBL/GenBank/DDBJ whole genome shotgun (WGS) entry which is preliminary data.</text>
</comment>
<proteinExistence type="predicted"/>
<dbReference type="RefSeq" id="WP_346099525.1">
    <property type="nucleotide sequence ID" value="NZ_BAAABY010000054.1"/>
</dbReference>
<evidence type="ECO:0000313" key="2">
    <source>
        <dbReference type="Proteomes" id="UP001500909"/>
    </source>
</evidence>
<keyword evidence="2" id="KW-1185">Reference proteome</keyword>